<keyword evidence="3" id="KW-1185">Reference proteome</keyword>
<dbReference type="Proteomes" id="UP000250572">
    <property type="component" value="Unassembled WGS sequence"/>
</dbReference>
<dbReference type="AlphaFoldDB" id="A0A315W2Q8"/>
<reference evidence="2 3" key="1">
    <citation type="journal article" date="2018" name="G3 (Bethesda)">
        <title>A High-Quality Reference Genome for the Invasive Mosquitofish Gambusia affinis Using a Chicago Library.</title>
        <authorList>
            <person name="Hoffberg S.L."/>
            <person name="Troendle N.J."/>
            <person name="Glenn T.C."/>
            <person name="Mahmud O."/>
            <person name="Louha S."/>
            <person name="Chalopin D."/>
            <person name="Bennetzen J.L."/>
            <person name="Mauricio R."/>
        </authorList>
    </citation>
    <scope>NUCLEOTIDE SEQUENCE [LARGE SCALE GENOMIC DNA]</scope>
    <source>
        <strain evidence="2">NE01/NJP1002.9</strain>
        <tissue evidence="2">Muscle</tissue>
    </source>
</reference>
<accession>A0A315W2Q8</accession>
<evidence type="ECO:0000313" key="2">
    <source>
        <dbReference type="EMBL" id="PWA29851.1"/>
    </source>
</evidence>
<organism evidence="2 3">
    <name type="scientific">Gambusia affinis</name>
    <name type="common">Western mosquitofish</name>
    <name type="synonym">Heterandria affinis</name>
    <dbReference type="NCBI Taxonomy" id="33528"/>
    <lineage>
        <taxon>Eukaryota</taxon>
        <taxon>Metazoa</taxon>
        <taxon>Chordata</taxon>
        <taxon>Craniata</taxon>
        <taxon>Vertebrata</taxon>
        <taxon>Euteleostomi</taxon>
        <taxon>Actinopterygii</taxon>
        <taxon>Neopterygii</taxon>
        <taxon>Teleostei</taxon>
        <taxon>Neoteleostei</taxon>
        <taxon>Acanthomorphata</taxon>
        <taxon>Ovalentaria</taxon>
        <taxon>Atherinomorphae</taxon>
        <taxon>Cyprinodontiformes</taxon>
        <taxon>Poeciliidae</taxon>
        <taxon>Poeciliinae</taxon>
        <taxon>Gambusia</taxon>
    </lineage>
</organism>
<evidence type="ECO:0000313" key="3">
    <source>
        <dbReference type="Proteomes" id="UP000250572"/>
    </source>
</evidence>
<gene>
    <name evidence="2" type="ORF">CCH79_00020236</name>
</gene>
<dbReference type="EMBL" id="NHOQ01000528">
    <property type="protein sequence ID" value="PWA29851.1"/>
    <property type="molecule type" value="Genomic_DNA"/>
</dbReference>
<comment type="caution">
    <text evidence="2">The sequence shown here is derived from an EMBL/GenBank/DDBJ whole genome shotgun (WGS) entry which is preliminary data.</text>
</comment>
<sequence length="200" mass="21418">MRIKQTGDRPAAALLSPNLPLDGVRGSFLSDSMQERNTEEPLDVCEEEVHGSDLTGCRVTPLVWSSARMVLISSSSVGKFSRFNSVSDDSVDLGSPDKQPKTRSSQKSSQKPTVSWWQDNENSSGALPRSGKSFGKSLRDSQPIQEADDTGCSGMGDTTGKTAHSGETPMTRNNFGLGVPSPGRRSPWPHSRARPGGGAR</sequence>
<name>A0A315W2Q8_GAMAF</name>
<evidence type="ECO:0000256" key="1">
    <source>
        <dbReference type="SAM" id="MobiDB-lite"/>
    </source>
</evidence>
<protein>
    <submittedName>
        <fullName evidence="2">Uncharacterized protein</fullName>
    </submittedName>
</protein>
<feature type="compositionally biased region" description="Polar residues" evidence="1">
    <location>
        <begin position="102"/>
        <end position="125"/>
    </location>
</feature>
<feature type="region of interest" description="Disordered" evidence="1">
    <location>
        <begin position="83"/>
        <end position="200"/>
    </location>
</feature>
<proteinExistence type="predicted"/>